<dbReference type="Proteomes" id="UP000677228">
    <property type="component" value="Unassembled WGS sequence"/>
</dbReference>
<dbReference type="Proteomes" id="UP000682733">
    <property type="component" value="Unassembled WGS sequence"/>
</dbReference>
<gene>
    <name evidence="2" type="ORF">OVA965_LOCUS39140</name>
    <name evidence="3" type="ORF">TMI583_LOCUS40408</name>
</gene>
<name>A0A8S2FUA8_9BILA</name>
<accession>A0A8S2FUA8</accession>
<reference evidence="2" key="1">
    <citation type="submission" date="2021-02" db="EMBL/GenBank/DDBJ databases">
        <authorList>
            <person name="Nowell W R."/>
        </authorList>
    </citation>
    <scope>NUCLEOTIDE SEQUENCE</scope>
</reference>
<evidence type="ECO:0000256" key="1">
    <source>
        <dbReference type="SAM" id="Coils"/>
    </source>
</evidence>
<evidence type="ECO:0000313" key="4">
    <source>
        <dbReference type="Proteomes" id="UP000677228"/>
    </source>
</evidence>
<evidence type="ECO:0000313" key="3">
    <source>
        <dbReference type="EMBL" id="CAF4337707.1"/>
    </source>
</evidence>
<keyword evidence="1" id="KW-0175">Coiled coil</keyword>
<sequence>DTVISLRSTNNVYENELDYKLQWLSKDPSTIEDTQEETAALRQQLESAAFEIKATAENLQDRRGSRENIL</sequence>
<dbReference type="AlphaFoldDB" id="A0A8S2FUA8"/>
<feature type="coiled-coil region" evidence="1">
    <location>
        <begin position="31"/>
        <end position="62"/>
    </location>
</feature>
<proteinExistence type="predicted"/>
<dbReference type="EMBL" id="CAJOBA010062383">
    <property type="protein sequence ID" value="CAF4337707.1"/>
    <property type="molecule type" value="Genomic_DNA"/>
</dbReference>
<comment type="caution">
    <text evidence="2">The sequence shown here is derived from an EMBL/GenBank/DDBJ whole genome shotgun (WGS) entry which is preliminary data.</text>
</comment>
<feature type="non-terminal residue" evidence="2">
    <location>
        <position position="1"/>
    </location>
</feature>
<evidence type="ECO:0000313" key="2">
    <source>
        <dbReference type="EMBL" id="CAF1548183.1"/>
    </source>
</evidence>
<organism evidence="2 4">
    <name type="scientific">Didymodactylos carnosus</name>
    <dbReference type="NCBI Taxonomy" id="1234261"/>
    <lineage>
        <taxon>Eukaryota</taxon>
        <taxon>Metazoa</taxon>
        <taxon>Spiralia</taxon>
        <taxon>Gnathifera</taxon>
        <taxon>Rotifera</taxon>
        <taxon>Eurotatoria</taxon>
        <taxon>Bdelloidea</taxon>
        <taxon>Philodinida</taxon>
        <taxon>Philodinidae</taxon>
        <taxon>Didymodactylos</taxon>
    </lineage>
</organism>
<dbReference type="EMBL" id="CAJNOK010039955">
    <property type="protein sequence ID" value="CAF1548183.1"/>
    <property type="molecule type" value="Genomic_DNA"/>
</dbReference>
<protein>
    <submittedName>
        <fullName evidence="2">Uncharacterized protein</fullName>
    </submittedName>
</protein>